<dbReference type="Pfam" id="PF04738">
    <property type="entry name" value="Lant_dehydr_N"/>
    <property type="match status" value="1"/>
</dbReference>
<dbReference type="InterPro" id="IPR006827">
    <property type="entry name" value="Lant_deHydtase_N"/>
</dbReference>
<gene>
    <name evidence="2" type="ORF">BKH30_00735</name>
</gene>
<dbReference type="EMBL" id="MSKI01000008">
    <property type="protein sequence ID" value="OLO57001.1"/>
    <property type="molecule type" value="Genomic_DNA"/>
</dbReference>
<dbReference type="Proteomes" id="UP000186855">
    <property type="component" value="Unassembled WGS sequence"/>
</dbReference>
<comment type="caution">
    <text evidence="2">The sequence shown here is derived from an EMBL/GenBank/DDBJ whole genome shotgun (WGS) entry which is preliminary data.</text>
</comment>
<proteinExistence type="predicted"/>
<evidence type="ECO:0000313" key="2">
    <source>
        <dbReference type="EMBL" id="OLO57001.1"/>
    </source>
</evidence>
<reference evidence="2 3" key="1">
    <citation type="submission" date="2016-12" db="EMBL/GenBank/DDBJ databases">
        <title>Genomic comparison of strains in the 'Actinomyces naeslundii' group.</title>
        <authorList>
            <person name="Mughal S.R."/>
            <person name="Do T."/>
            <person name="Gilbert S.C."/>
            <person name="Witherden E.A."/>
            <person name="Didelot X."/>
            <person name="Beighton D."/>
        </authorList>
    </citation>
    <scope>NUCLEOTIDE SEQUENCE [LARGE SCALE GENOMIC DNA]</scope>
    <source>
        <strain evidence="2 3">S24V</strain>
    </source>
</reference>
<organism evidence="2 3">
    <name type="scientific">Actinomyces oris</name>
    <dbReference type="NCBI Taxonomy" id="544580"/>
    <lineage>
        <taxon>Bacteria</taxon>
        <taxon>Bacillati</taxon>
        <taxon>Actinomycetota</taxon>
        <taxon>Actinomycetes</taxon>
        <taxon>Actinomycetales</taxon>
        <taxon>Actinomycetaceae</taxon>
        <taxon>Actinomyces</taxon>
    </lineage>
</organism>
<dbReference type="AlphaFoldDB" id="A0A1Q8W454"/>
<feature type="domain" description="Lantibiotic dehydratase N-terminal" evidence="1">
    <location>
        <begin position="141"/>
        <end position="781"/>
    </location>
</feature>
<name>A0A1Q8W454_9ACTO</name>
<accession>A0A1Q8W454</accession>
<evidence type="ECO:0000259" key="1">
    <source>
        <dbReference type="Pfam" id="PF04738"/>
    </source>
</evidence>
<evidence type="ECO:0000313" key="3">
    <source>
        <dbReference type="Proteomes" id="UP000186855"/>
    </source>
</evidence>
<protein>
    <recommendedName>
        <fullName evidence="1">Lantibiotic dehydratase N-terminal domain-containing protein</fullName>
    </recommendedName>
</protein>
<sequence length="875" mass="95392">MHLSISPYVTGRICRLDVDRLRTLSADSFWADVQRAQAAGAHAAQVGEETSDALLPLVQASGEQRGRLVALRRDIHNGRLTRVRHALKRDDIPDEARTRIAPWLDAAEQAAVLKESLPGRYDDWIAQWRHAAADLFYHDSIAGAVQLSGEGLYASIERYMKADCGATWKPAKARSVEASLTNFFYRAALKPSPFGRFVTVSAFPADSVRSDAAGERDEQSVVRANRVLVNWLFGLSTFADLESEIGHVSLNSTLEVTDELLRYVANSRELGARGYCGYAVVRLKNEGVLRDLVDRLQTGPASAAECVALLAAKIEDRKKATTVLNALVASGLLFMRAATPEQDPCYLKALVAGVAKDPSDRAALVAAPLTSLVDMEAHYAESSLERRADMLAQIRDQVDRLTERLAIDGPPAESLKAPVYEDVVASTTPSSWDRAVVESHLSTLDALGDLAAIMDYGQLKRIGLYAFSRSVGGVMSLTDLFEKFVALPTAGQDDVLAGRSCEEAEVFLAERRSFKSALVDAIQVDDDGWTFSAADLKDAVGLVPHAARPDSITFRLQMALDASAPSGTGLIVNGVNTGFGAFFSRFCGELGAAKNNSWSLEAAVRDHLAAQFPHQADVNAVFGLNFNIHPQLAGAVIDYPGGVVPATANRLLLKDLIAVPDDEHQTVRVVHRETGAPVDLMPMNFLIPLWSPPLYKMIEALSPTILYPWRVAADLVGGPPGTVAVETQRLTVDGVIIDRRSWTLPASECPYLAELAKGDLAAILAFDEWRQAQGWPPHAFVLCQTVAEYDLLGGRNPLLARSLDRVTHMRKAAVHKPMFVDFRNPMLLRSLARTATSRPYTVLFVRECLPDIADYDSPLLGATAEEFFVEVNSRD</sequence>